<evidence type="ECO:0000259" key="5">
    <source>
        <dbReference type="PROSITE" id="PS50011"/>
    </source>
</evidence>
<keyword evidence="1" id="KW-0547">Nucleotide-binding</keyword>
<comment type="caution">
    <text evidence="6">The sequence shown here is derived from an EMBL/GenBank/DDBJ whole genome shotgun (WGS) entry which is preliminary data.</text>
</comment>
<dbReference type="GO" id="GO:0005886">
    <property type="term" value="C:plasma membrane"/>
    <property type="evidence" value="ECO:0007669"/>
    <property type="project" value="TreeGrafter"/>
</dbReference>
<dbReference type="GO" id="GO:0007166">
    <property type="term" value="P:cell surface receptor signaling pathway"/>
    <property type="evidence" value="ECO:0007669"/>
    <property type="project" value="InterPro"/>
</dbReference>
<sequence>MLQQLLSNSKIEENSAQKAQIYTEEELNKATNNFSESNVVGQGGYRTVYIGTLANPMVFAIKRSKVVDRGQIKQFINEVIIFFQIKHPNVIKLLGCCLETPVPLLVYEFITNDNLFHHLHDEGFVSSMAWKMRLRIATQTDTALAHMHSAPMHIIHRDVKSANILLDDEYTAKVFDFGVSRLVPMDQTQLSTLVQPTLGYIDLEYFHSGLLMNKSYVYSFGVVLVELLIGEKSVLMDRPEKHRSLATYFIPLLEEVRLNKVLENRVAKEGDSE</sequence>
<dbReference type="InterPro" id="IPR045274">
    <property type="entry name" value="WAK-like"/>
</dbReference>
<dbReference type="SUPFAM" id="SSF56112">
    <property type="entry name" value="Protein kinase-like (PK-like)"/>
    <property type="match status" value="1"/>
</dbReference>
<comment type="catalytic activity">
    <reaction evidence="4">
        <text>L-threonyl-[protein] + ATP = O-phospho-L-threonyl-[protein] + ADP + H(+)</text>
        <dbReference type="Rhea" id="RHEA:46608"/>
        <dbReference type="Rhea" id="RHEA-COMP:11060"/>
        <dbReference type="Rhea" id="RHEA-COMP:11605"/>
        <dbReference type="ChEBI" id="CHEBI:15378"/>
        <dbReference type="ChEBI" id="CHEBI:30013"/>
        <dbReference type="ChEBI" id="CHEBI:30616"/>
        <dbReference type="ChEBI" id="CHEBI:61977"/>
        <dbReference type="ChEBI" id="CHEBI:456216"/>
    </reaction>
</comment>
<dbReference type="PANTHER" id="PTHR27005">
    <property type="entry name" value="WALL-ASSOCIATED RECEPTOR KINASE-LIKE 21"/>
    <property type="match status" value="1"/>
</dbReference>
<dbReference type="InterPro" id="IPR011009">
    <property type="entry name" value="Kinase-like_dom_sf"/>
</dbReference>
<evidence type="ECO:0000313" key="7">
    <source>
        <dbReference type="Proteomes" id="UP000306102"/>
    </source>
</evidence>
<keyword evidence="7" id="KW-1185">Reference proteome</keyword>
<proteinExistence type="predicted"/>
<evidence type="ECO:0000256" key="1">
    <source>
        <dbReference type="ARBA" id="ARBA00022741"/>
    </source>
</evidence>
<feature type="domain" description="Protein kinase" evidence="5">
    <location>
        <begin position="34"/>
        <end position="273"/>
    </location>
</feature>
<dbReference type="PROSITE" id="PS50011">
    <property type="entry name" value="PROTEIN_KINASE_DOM"/>
    <property type="match status" value="1"/>
</dbReference>
<dbReference type="InterPro" id="IPR008271">
    <property type="entry name" value="Ser/Thr_kinase_AS"/>
</dbReference>
<dbReference type="Pfam" id="PF00069">
    <property type="entry name" value="Pkinase"/>
    <property type="match status" value="1"/>
</dbReference>
<protein>
    <recommendedName>
        <fullName evidence="5">Protein kinase domain-containing protein</fullName>
    </recommendedName>
</protein>
<dbReference type="PROSITE" id="PS00108">
    <property type="entry name" value="PROTEIN_KINASE_ST"/>
    <property type="match status" value="1"/>
</dbReference>
<dbReference type="GO" id="GO:0005524">
    <property type="term" value="F:ATP binding"/>
    <property type="evidence" value="ECO:0007669"/>
    <property type="project" value="UniProtKB-KW"/>
</dbReference>
<evidence type="ECO:0000256" key="2">
    <source>
        <dbReference type="ARBA" id="ARBA00022840"/>
    </source>
</evidence>
<dbReference type="EMBL" id="SDRB02008131">
    <property type="protein sequence ID" value="THG09916.1"/>
    <property type="molecule type" value="Genomic_DNA"/>
</dbReference>
<comment type="catalytic activity">
    <reaction evidence="3">
        <text>L-seryl-[protein] + ATP = O-phospho-L-seryl-[protein] + ADP + H(+)</text>
        <dbReference type="Rhea" id="RHEA:17989"/>
        <dbReference type="Rhea" id="RHEA-COMP:9863"/>
        <dbReference type="Rhea" id="RHEA-COMP:11604"/>
        <dbReference type="ChEBI" id="CHEBI:15378"/>
        <dbReference type="ChEBI" id="CHEBI:29999"/>
        <dbReference type="ChEBI" id="CHEBI:30616"/>
        <dbReference type="ChEBI" id="CHEBI:83421"/>
        <dbReference type="ChEBI" id="CHEBI:456216"/>
    </reaction>
</comment>
<gene>
    <name evidence="6" type="ORF">TEA_023573</name>
</gene>
<dbReference type="SMART" id="SM00220">
    <property type="entry name" value="S_TKc"/>
    <property type="match status" value="1"/>
</dbReference>
<evidence type="ECO:0000313" key="6">
    <source>
        <dbReference type="EMBL" id="THG09916.1"/>
    </source>
</evidence>
<dbReference type="Gene3D" id="1.10.510.10">
    <property type="entry name" value="Transferase(Phosphotransferase) domain 1"/>
    <property type="match status" value="1"/>
</dbReference>
<dbReference type="AlphaFoldDB" id="A0A4S4E3V3"/>
<reference evidence="6 7" key="1">
    <citation type="journal article" date="2018" name="Proc. Natl. Acad. Sci. U.S.A.">
        <title>Draft genome sequence of Camellia sinensis var. sinensis provides insights into the evolution of the tea genome and tea quality.</title>
        <authorList>
            <person name="Wei C."/>
            <person name="Yang H."/>
            <person name="Wang S."/>
            <person name="Zhao J."/>
            <person name="Liu C."/>
            <person name="Gao L."/>
            <person name="Xia E."/>
            <person name="Lu Y."/>
            <person name="Tai Y."/>
            <person name="She G."/>
            <person name="Sun J."/>
            <person name="Cao H."/>
            <person name="Tong W."/>
            <person name="Gao Q."/>
            <person name="Li Y."/>
            <person name="Deng W."/>
            <person name="Jiang X."/>
            <person name="Wang W."/>
            <person name="Chen Q."/>
            <person name="Zhang S."/>
            <person name="Li H."/>
            <person name="Wu J."/>
            <person name="Wang P."/>
            <person name="Li P."/>
            <person name="Shi C."/>
            <person name="Zheng F."/>
            <person name="Jian J."/>
            <person name="Huang B."/>
            <person name="Shan D."/>
            <person name="Shi M."/>
            <person name="Fang C."/>
            <person name="Yue Y."/>
            <person name="Li F."/>
            <person name="Li D."/>
            <person name="Wei S."/>
            <person name="Han B."/>
            <person name="Jiang C."/>
            <person name="Yin Y."/>
            <person name="Xia T."/>
            <person name="Zhang Z."/>
            <person name="Bennetzen J.L."/>
            <person name="Zhao S."/>
            <person name="Wan X."/>
        </authorList>
    </citation>
    <scope>NUCLEOTIDE SEQUENCE [LARGE SCALE GENOMIC DNA]</scope>
    <source>
        <strain evidence="7">cv. Shuchazao</strain>
        <tissue evidence="6">Leaf</tissue>
    </source>
</reference>
<dbReference type="PIRSF" id="PIRSF000654">
    <property type="entry name" value="Integrin-linked_kinase"/>
    <property type="match status" value="1"/>
</dbReference>
<evidence type="ECO:0000256" key="3">
    <source>
        <dbReference type="ARBA" id="ARBA00047558"/>
    </source>
</evidence>
<name>A0A4S4E3V3_CAMSN</name>
<evidence type="ECO:0000256" key="4">
    <source>
        <dbReference type="ARBA" id="ARBA00047951"/>
    </source>
</evidence>
<dbReference type="PANTHER" id="PTHR27005:SF511">
    <property type="entry name" value="WALL-ASSOCIATED RECEPTOR KINASE 1-RELATED"/>
    <property type="match status" value="1"/>
</dbReference>
<accession>A0A4S4E3V3</accession>
<dbReference type="STRING" id="542762.A0A4S4E3V3"/>
<dbReference type="Proteomes" id="UP000306102">
    <property type="component" value="Unassembled WGS sequence"/>
</dbReference>
<dbReference type="Gene3D" id="3.30.200.20">
    <property type="entry name" value="Phosphorylase Kinase, domain 1"/>
    <property type="match status" value="1"/>
</dbReference>
<organism evidence="6 7">
    <name type="scientific">Camellia sinensis var. sinensis</name>
    <name type="common">China tea</name>
    <dbReference type="NCBI Taxonomy" id="542762"/>
    <lineage>
        <taxon>Eukaryota</taxon>
        <taxon>Viridiplantae</taxon>
        <taxon>Streptophyta</taxon>
        <taxon>Embryophyta</taxon>
        <taxon>Tracheophyta</taxon>
        <taxon>Spermatophyta</taxon>
        <taxon>Magnoliopsida</taxon>
        <taxon>eudicotyledons</taxon>
        <taxon>Gunneridae</taxon>
        <taxon>Pentapetalae</taxon>
        <taxon>asterids</taxon>
        <taxon>Ericales</taxon>
        <taxon>Theaceae</taxon>
        <taxon>Camellia</taxon>
    </lineage>
</organism>
<dbReference type="InterPro" id="IPR000719">
    <property type="entry name" value="Prot_kinase_dom"/>
</dbReference>
<keyword evidence="2" id="KW-0067">ATP-binding</keyword>
<dbReference type="GO" id="GO:0004674">
    <property type="term" value="F:protein serine/threonine kinase activity"/>
    <property type="evidence" value="ECO:0007669"/>
    <property type="project" value="TreeGrafter"/>
</dbReference>